<organism evidence="1 2">
    <name type="scientific">Mesorhizobium escarrei</name>
    <dbReference type="NCBI Taxonomy" id="666018"/>
    <lineage>
        <taxon>Bacteria</taxon>
        <taxon>Pseudomonadati</taxon>
        <taxon>Pseudomonadota</taxon>
        <taxon>Alphaproteobacteria</taxon>
        <taxon>Hyphomicrobiales</taxon>
        <taxon>Phyllobacteriaceae</taxon>
        <taxon>Mesorhizobium</taxon>
    </lineage>
</organism>
<protein>
    <submittedName>
        <fullName evidence="1">Uncharacterized protein</fullName>
    </submittedName>
</protein>
<evidence type="ECO:0000313" key="2">
    <source>
        <dbReference type="Proteomes" id="UP001153050"/>
    </source>
</evidence>
<reference evidence="1 2" key="1">
    <citation type="submission" date="2022-03" db="EMBL/GenBank/DDBJ databases">
        <authorList>
            <person name="Brunel B."/>
        </authorList>
    </citation>
    <scope>NUCLEOTIDE SEQUENCE [LARGE SCALE GENOMIC DNA]</scope>
    <source>
        <strain evidence="1">STM5069sample</strain>
    </source>
</reference>
<name>A0ABN8JNM0_9HYPH</name>
<keyword evidence="2" id="KW-1185">Reference proteome</keyword>
<gene>
    <name evidence="1" type="ORF">MES5069_230122</name>
</gene>
<comment type="caution">
    <text evidence="1">The sequence shown here is derived from an EMBL/GenBank/DDBJ whole genome shotgun (WGS) entry which is preliminary data.</text>
</comment>
<sequence length="81" mass="9037">MQVGSTLDSVKFPRLRESQKSFSFEGPAGSVGALDGYFARSSTSRAGGACEKEPAVFERRQTADMRVSKWGAEIPWERRYM</sequence>
<proteinExistence type="predicted"/>
<dbReference type="Proteomes" id="UP001153050">
    <property type="component" value="Unassembled WGS sequence"/>
</dbReference>
<dbReference type="EMBL" id="CAKXZT010000117">
    <property type="protein sequence ID" value="CAH2399735.1"/>
    <property type="molecule type" value="Genomic_DNA"/>
</dbReference>
<accession>A0ABN8JNM0</accession>
<evidence type="ECO:0000313" key="1">
    <source>
        <dbReference type="EMBL" id="CAH2399735.1"/>
    </source>
</evidence>